<feature type="domain" description="Kringle" evidence="4">
    <location>
        <begin position="212"/>
        <end position="294"/>
    </location>
</feature>
<accession>A0A7R9A3W2</accession>
<evidence type="ECO:0000313" key="5">
    <source>
        <dbReference type="EMBL" id="CAD7246694.1"/>
    </source>
</evidence>
<dbReference type="Proteomes" id="UP000677054">
    <property type="component" value="Unassembled WGS sequence"/>
</dbReference>
<dbReference type="PANTHER" id="PTHR24261">
    <property type="entry name" value="PLASMINOGEN-RELATED"/>
    <property type="match status" value="1"/>
</dbReference>
<dbReference type="AlphaFoldDB" id="A0A7R9A3W2"/>
<dbReference type="PANTHER" id="PTHR24261:SF7">
    <property type="entry name" value="KRINGLE DOMAIN-CONTAINING PROTEIN"/>
    <property type="match status" value="1"/>
</dbReference>
<evidence type="ECO:0000256" key="2">
    <source>
        <dbReference type="ARBA" id="ARBA00023157"/>
    </source>
</evidence>
<dbReference type="InterPro" id="IPR000001">
    <property type="entry name" value="Kringle"/>
</dbReference>
<feature type="domain" description="Kringle" evidence="4">
    <location>
        <begin position="320"/>
        <end position="398"/>
    </location>
</feature>
<dbReference type="PROSITE" id="PS50070">
    <property type="entry name" value="KRINGLE_2"/>
    <property type="match status" value="3"/>
</dbReference>
<keyword evidence="2 3" id="KW-1015">Disulfide bond</keyword>
<evidence type="ECO:0000259" key="4">
    <source>
        <dbReference type="PROSITE" id="PS50070"/>
    </source>
</evidence>
<keyword evidence="6" id="KW-1185">Reference proteome</keyword>
<dbReference type="SMART" id="SM00130">
    <property type="entry name" value="KR"/>
    <property type="match status" value="3"/>
</dbReference>
<dbReference type="SUPFAM" id="SSF57440">
    <property type="entry name" value="Kringle-like"/>
    <property type="match status" value="3"/>
</dbReference>
<protein>
    <recommendedName>
        <fullName evidence="4">Kringle domain-containing protein</fullName>
    </recommendedName>
</protein>
<gene>
    <name evidence="5" type="ORF">DSTB1V02_LOCUS6540</name>
</gene>
<dbReference type="InterPro" id="IPR018056">
    <property type="entry name" value="Kringle_CS"/>
</dbReference>
<dbReference type="PROSITE" id="PS00021">
    <property type="entry name" value="KRINGLE_1"/>
    <property type="match status" value="3"/>
</dbReference>
<feature type="disulfide bond" evidence="3">
    <location>
        <begin position="171"/>
        <end position="194"/>
    </location>
</feature>
<evidence type="ECO:0000313" key="6">
    <source>
        <dbReference type="Proteomes" id="UP000677054"/>
    </source>
</evidence>
<reference evidence="5" key="1">
    <citation type="submission" date="2020-11" db="EMBL/GenBank/DDBJ databases">
        <authorList>
            <person name="Tran Van P."/>
        </authorList>
    </citation>
    <scope>NUCLEOTIDE SEQUENCE</scope>
</reference>
<dbReference type="InterPro" id="IPR038178">
    <property type="entry name" value="Kringle_sf"/>
</dbReference>
<dbReference type="Pfam" id="PF00051">
    <property type="entry name" value="Kringle"/>
    <property type="match status" value="3"/>
</dbReference>
<dbReference type="PRINTS" id="PR00018">
    <property type="entry name" value="KRINGLE"/>
</dbReference>
<keyword evidence="1 3" id="KW-0420">Kringle</keyword>
<organism evidence="5">
    <name type="scientific">Darwinula stevensoni</name>
    <dbReference type="NCBI Taxonomy" id="69355"/>
    <lineage>
        <taxon>Eukaryota</taxon>
        <taxon>Metazoa</taxon>
        <taxon>Ecdysozoa</taxon>
        <taxon>Arthropoda</taxon>
        <taxon>Crustacea</taxon>
        <taxon>Oligostraca</taxon>
        <taxon>Ostracoda</taxon>
        <taxon>Podocopa</taxon>
        <taxon>Podocopida</taxon>
        <taxon>Darwinulocopina</taxon>
        <taxon>Darwinuloidea</taxon>
        <taxon>Darwinulidae</taxon>
        <taxon>Darwinula</taxon>
    </lineage>
</organism>
<evidence type="ECO:0000256" key="1">
    <source>
        <dbReference type="ARBA" id="ARBA00022572"/>
    </source>
</evidence>
<dbReference type="CDD" id="cd00108">
    <property type="entry name" value="KR"/>
    <property type="match status" value="1"/>
</dbReference>
<dbReference type="EMBL" id="CAJPEV010001210">
    <property type="protein sequence ID" value="CAG0891372.1"/>
    <property type="molecule type" value="Genomic_DNA"/>
</dbReference>
<dbReference type="EMBL" id="LR900727">
    <property type="protein sequence ID" value="CAD7246694.1"/>
    <property type="molecule type" value="Genomic_DNA"/>
</dbReference>
<sequence length="398" mass="45223">MATCASMRPDAWCTTFTDKQAITLCPPPLSCLSEHPKMENMTMNVTYKDWDGKYPAPPGATVIFSCPARFNDGSFEHNATCSLLRDHVWNTSFQDKDVRCPRAVYPQCRLSESGKEYIGTTNVTETGKSCLRWDSEQVTSSYDSLDAGFTDILAYEEHFLNQDPSWHKNFCRNPTTMSRPWCFVDDYGVKMEFCRILLCDDLSVPECKLSQKGGEYVGVKNRTISGFACEPWLDPDSNGVDRMSGAREGSFPDKITDSHKFCRNPIGYPGGPWCSVKDPRRPTLNWEYCDVPFCDFSGGSIESRDQYESKPRECIQTDGGREYLGLKNMTMTGKKCQPWLSQTPNAHSTILYLPAFPDPGMDSHHNYCRNPYYEKSGPWCYNGESTDPNWEYCDIQLC</sequence>
<feature type="domain" description="Kringle" evidence="4">
    <location>
        <begin position="113"/>
        <end position="207"/>
    </location>
</feature>
<evidence type="ECO:0000256" key="3">
    <source>
        <dbReference type="PROSITE-ProRule" id="PRU00121"/>
    </source>
</evidence>
<comment type="caution">
    <text evidence="3">Lacks conserved residue(s) required for the propagation of feature annotation.</text>
</comment>
<dbReference type="InterPro" id="IPR050759">
    <property type="entry name" value="Serine_protease_kringle"/>
</dbReference>
<name>A0A7R9A3W2_9CRUS</name>
<proteinExistence type="predicted"/>
<dbReference type="InterPro" id="IPR013806">
    <property type="entry name" value="Kringle-like"/>
</dbReference>
<dbReference type="OrthoDB" id="10005095at2759"/>
<dbReference type="Gene3D" id="2.40.20.10">
    <property type="entry name" value="Plasminogen Kringle 4"/>
    <property type="match status" value="3"/>
</dbReference>